<dbReference type="AlphaFoldDB" id="A0A7V7PQI1"/>
<dbReference type="PRINTS" id="PR00038">
    <property type="entry name" value="HTHLUXR"/>
</dbReference>
<sequence length="242" mass="26557">MKAGDAFEADSGDAFTKTGRSLVIIDPRALDRECFAQSIRSRRSGMEVLHFSAIGDWKQMRDSSLPLLAVLLNIGGRKVSDPVVESEIRTIVNDVAPAPVILLADSEELLQILIALECGVKGYIPSSVGIDVCLEVINLALVGGIFVPVNSVTSLRHMLGGADTSARPLDGMFTLRQSEVVEALRRGKANKIIAYELNLRESTVKVHIRNIMKKLKATNRTEVAFKINKLFSTQIDARENWL</sequence>
<evidence type="ECO:0000313" key="3">
    <source>
        <dbReference type="Proteomes" id="UP000432089"/>
    </source>
</evidence>
<feature type="domain" description="HTH luxR-type" evidence="1">
    <location>
        <begin position="166"/>
        <end position="231"/>
    </location>
</feature>
<dbReference type="InterPro" id="IPR051015">
    <property type="entry name" value="EvgA-like"/>
</dbReference>
<dbReference type="SUPFAM" id="SSF46894">
    <property type="entry name" value="C-terminal effector domain of the bipartite response regulators"/>
    <property type="match status" value="1"/>
</dbReference>
<comment type="caution">
    <text evidence="2">The sequence shown here is derived from an EMBL/GenBank/DDBJ whole genome shotgun (WGS) entry which is preliminary data.</text>
</comment>
<protein>
    <submittedName>
        <fullName evidence="2">Response regulator transcription factor</fullName>
    </submittedName>
</protein>
<name>A0A7V7PQI1_9HYPH</name>
<dbReference type="SMART" id="SM00421">
    <property type="entry name" value="HTH_LUXR"/>
    <property type="match status" value="1"/>
</dbReference>
<dbReference type="InterPro" id="IPR000792">
    <property type="entry name" value="Tscrpt_reg_LuxR_C"/>
</dbReference>
<dbReference type="CDD" id="cd06170">
    <property type="entry name" value="LuxR_C_like"/>
    <property type="match status" value="1"/>
</dbReference>
<evidence type="ECO:0000313" key="2">
    <source>
        <dbReference type="EMBL" id="KAB0680437.1"/>
    </source>
</evidence>
<dbReference type="GO" id="GO:0006355">
    <property type="term" value="P:regulation of DNA-templated transcription"/>
    <property type="evidence" value="ECO:0007669"/>
    <property type="project" value="InterPro"/>
</dbReference>
<dbReference type="Gene3D" id="3.40.50.2300">
    <property type="match status" value="1"/>
</dbReference>
<dbReference type="PROSITE" id="PS50043">
    <property type="entry name" value="HTH_LUXR_2"/>
    <property type="match status" value="1"/>
</dbReference>
<dbReference type="PANTHER" id="PTHR45566">
    <property type="entry name" value="HTH-TYPE TRANSCRIPTIONAL REGULATOR YHJB-RELATED"/>
    <property type="match status" value="1"/>
</dbReference>
<dbReference type="InterPro" id="IPR016032">
    <property type="entry name" value="Sig_transdc_resp-reg_C-effctor"/>
</dbReference>
<evidence type="ECO:0000259" key="1">
    <source>
        <dbReference type="PROSITE" id="PS50043"/>
    </source>
</evidence>
<dbReference type="Proteomes" id="UP000432089">
    <property type="component" value="Unassembled WGS sequence"/>
</dbReference>
<organism evidence="2 3">
    <name type="scientific">Plantimonas leprariae</name>
    <dbReference type="NCBI Taxonomy" id="2615207"/>
    <lineage>
        <taxon>Bacteria</taxon>
        <taxon>Pseudomonadati</taxon>
        <taxon>Pseudomonadota</taxon>
        <taxon>Alphaproteobacteria</taxon>
        <taxon>Hyphomicrobiales</taxon>
        <taxon>Aurantimonadaceae</taxon>
        <taxon>Plantimonas</taxon>
    </lineage>
</organism>
<dbReference type="PANTHER" id="PTHR45566:SF1">
    <property type="entry name" value="HTH-TYPE TRANSCRIPTIONAL REGULATOR YHJB-RELATED"/>
    <property type="match status" value="1"/>
</dbReference>
<dbReference type="Pfam" id="PF00196">
    <property type="entry name" value="GerE"/>
    <property type="match status" value="1"/>
</dbReference>
<dbReference type="GO" id="GO:0003677">
    <property type="term" value="F:DNA binding"/>
    <property type="evidence" value="ECO:0007669"/>
    <property type="project" value="InterPro"/>
</dbReference>
<dbReference type="PROSITE" id="PS00622">
    <property type="entry name" value="HTH_LUXR_1"/>
    <property type="match status" value="1"/>
</dbReference>
<gene>
    <name evidence="2" type="ORF">F6X38_09340</name>
</gene>
<reference evidence="2 3" key="1">
    <citation type="submission" date="2019-09" db="EMBL/GenBank/DDBJ databases">
        <title>YIM 132180 draft genome.</title>
        <authorList>
            <person name="Zhang K."/>
        </authorList>
    </citation>
    <scope>NUCLEOTIDE SEQUENCE [LARGE SCALE GENOMIC DNA]</scope>
    <source>
        <strain evidence="2 3">YIM 132180</strain>
    </source>
</reference>
<keyword evidence="3" id="KW-1185">Reference proteome</keyword>
<proteinExistence type="predicted"/>
<accession>A0A7V7PQI1</accession>
<dbReference type="EMBL" id="VZDO01000005">
    <property type="protein sequence ID" value="KAB0680437.1"/>
    <property type="molecule type" value="Genomic_DNA"/>
</dbReference>